<dbReference type="AlphaFoldDB" id="A0A3M8AIY7"/>
<name>A0A3M8AIY7_9BACL</name>
<dbReference type="OrthoDB" id="9952120at2"/>
<dbReference type="GeneID" id="82810469"/>
<dbReference type="RefSeq" id="WP_122953302.1">
    <property type="nucleotide sequence ID" value="NZ_BJOD01000010.1"/>
</dbReference>
<evidence type="ECO:0000313" key="1">
    <source>
        <dbReference type="EMBL" id="RNB50989.1"/>
    </source>
</evidence>
<evidence type="ECO:0000313" key="2">
    <source>
        <dbReference type="Proteomes" id="UP000276178"/>
    </source>
</evidence>
<gene>
    <name evidence="1" type="ORF">EB820_20860</name>
</gene>
<dbReference type="Proteomes" id="UP000276178">
    <property type="component" value="Unassembled WGS sequence"/>
</dbReference>
<protein>
    <submittedName>
        <fullName evidence="1">Uncharacterized protein</fullName>
    </submittedName>
</protein>
<accession>A0A3M8AIY7</accession>
<reference evidence="1 2" key="1">
    <citation type="submission" date="2018-10" db="EMBL/GenBank/DDBJ databases">
        <title>Phylogenomics of Brevibacillus.</title>
        <authorList>
            <person name="Dunlap C."/>
        </authorList>
    </citation>
    <scope>NUCLEOTIDE SEQUENCE [LARGE SCALE GENOMIC DNA]</scope>
    <source>
        <strain evidence="1 2">NRRL NRS 1219</strain>
    </source>
</reference>
<sequence length="226" mass="26316">MNIIRRFLEFIHATILDVDSVIFQTEDSQNVLHIYPKPNFKQLSVPHREEIFRLLAPHLQGEAENDLKIRTALGVWTSFFLKNPQHAFLESMEKVMRPYEHKAKNDIISDRVDFLAGMIKVVHPDQAKFPNGDEKNTGRLLRDQLKALLKGPRKATELKYNYMSDKIERCKNVRNLVIHKLQDSDKKIDVNQVDYDIFSTFFFESFAHLMLLSLESSVADRTSNQA</sequence>
<organism evidence="1 2">
    <name type="scientific">Brevibacillus agri</name>
    <dbReference type="NCBI Taxonomy" id="51101"/>
    <lineage>
        <taxon>Bacteria</taxon>
        <taxon>Bacillati</taxon>
        <taxon>Bacillota</taxon>
        <taxon>Bacilli</taxon>
        <taxon>Bacillales</taxon>
        <taxon>Paenibacillaceae</taxon>
        <taxon>Brevibacillus</taxon>
    </lineage>
</organism>
<dbReference type="EMBL" id="RHHN01000066">
    <property type="protein sequence ID" value="RNB50989.1"/>
    <property type="molecule type" value="Genomic_DNA"/>
</dbReference>
<proteinExistence type="predicted"/>
<comment type="caution">
    <text evidence="1">The sequence shown here is derived from an EMBL/GenBank/DDBJ whole genome shotgun (WGS) entry which is preliminary data.</text>
</comment>